<dbReference type="Gene3D" id="1.10.238.10">
    <property type="entry name" value="EF-hand"/>
    <property type="match status" value="2"/>
</dbReference>
<evidence type="ECO:0000256" key="1">
    <source>
        <dbReference type="ARBA" id="ARBA00022737"/>
    </source>
</evidence>
<evidence type="ECO:0000256" key="2">
    <source>
        <dbReference type="ARBA" id="ARBA00022837"/>
    </source>
</evidence>
<dbReference type="Proteomes" id="UP000649617">
    <property type="component" value="Unassembled WGS sequence"/>
</dbReference>
<accession>A0A812XGM0</accession>
<organism evidence="4 5">
    <name type="scientific">Symbiodinium pilosum</name>
    <name type="common">Dinoflagellate</name>
    <dbReference type="NCBI Taxonomy" id="2952"/>
    <lineage>
        <taxon>Eukaryota</taxon>
        <taxon>Sar</taxon>
        <taxon>Alveolata</taxon>
        <taxon>Dinophyceae</taxon>
        <taxon>Suessiales</taxon>
        <taxon>Symbiodiniaceae</taxon>
        <taxon>Symbiodinium</taxon>
    </lineage>
</organism>
<dbReference type="EMBL" id="CAJNIZ010045955">
    <property type="protein sequence ID" value="CAE7734726.1"/>
    <property type="molecule type" value="Genomic_DNA"/>
</dbReference>
<dbReference type="PROSITE" id="PS50222">
    <property type="entry name" value="EF_HAND_2"/>
    <property type="match status" value="3"/>
</dbReference>
<dbReference type="InterPro" id="IPR002048">
    <property type="entry name" value="EF_hand_dom"/>
</dbReference>
<dbReference type="AlphaFoldDB" id="A0A812XGM0"/>
<dbReference type="InterPro" id="IPR018247">
    <property type="entry name" value="EF_Hand_1_Ca_BS"/>
</dbReference>
<dbReference type="PROSITE" id="PS00018">
    <property type="entry name" value="EF_HAND_1"/>
    <property type="match status" value="2"/>
</dbReference>
<reference evidence="4" key="1">
    <citation type="submission" date="2021-02" db="EMBL/GenBank/DDBJ databases">
        <authorList>
            <person name="Dougan E. K."/>
            <person name="Rhodes N."/>
            <person name="Thang M."/>
            <person name="Chan C."/>
        </authorList>
    </citation>
    <scope>NUCLEOTIDE SEQUENCE</scope>
</reference>
<dbReference type="InterPro" id="IPR050145">
    <property type="entry name" value="Centrin_CML-like"/>
</dbReference>
<feature type="domain" description="EF-hand" evidence="3">
    <location>
        <begin position="32"/>
        <end position="67"/>
    </location>
</feature>
<dbReference type="InterPro" id="IPR011992">
    <property type="entry name" value="EF-hand-dom_pair"/>
</dbReference>
<keyword evidence="5" id="KW-1185">Reference proteome</keyword>
<keyword evidence="2" id="KW-0106">Calcium</keyword>
<keyword evidence="1" id="KW-0677">Repeat</keyword>
<dbReference type="PANTHER" id="PTHR23050">
    <property type="entry name" value="CALCIUM BINDING PROTEIN"/>
    <property type="match status" value="1"/>
</dbReference>
<sequence length="290" mass="32890">MGVGASGHDDASTAAAKKIASSALQGAVTKAQSEQAMIMAFKSFDADGNGTISKKEFAAVLQKLNMKMTSRQIDMLFGTVDTDEDGYIQFEELCCWLCGTPCFNRYFEELGAILREYAEKIKPVGKGDARIQNAESANQWLAKELERRVRPTVKEVFHQADRDSNGILTEEEGVLLFSNYARMLAKHADTIIEISKRTWLEKGHWDKKSFKKLVPDLHRIVSTQISEYETHIDSRHREAFNVIDKNKDGHLILEEVVQCLTPGTYRYREFHKALQLYSPEGFKAFRQQVS</sequence>
<evidence type="ECO:0000259" key="3">
    <source>
        <dbReference type="PROSITE" id="PS50222"/>
    </source>
</evidence>
<dbReference type="CDD" id="cd00051">
    <property type="entry name" value="EFh"/>
    <property type="match status" value="1"/>
</dbReference>
<comment type="caution">
    <text evidence="4">The sequence shown here is derived from an EMBL/GenBank/DDBJ whole genome shotgun (WGS) entry which is preliminary data.</text>
</comment>
<feature type="domain" description="EF-hand" evidence="3">
    <location>
        <begin position="231"/>
        <end position="266"/>
    </location>
</feature>
<dbReference type="Pfam" id="PF13202">
    <property type="entry name" value="EF-hand_5"/>
    <property type="match status" value="1"/>
</dbReference>
<dbReference type="SUPFAM" id="SSF47473">
    <property type="entry name" value="EF-hand"/>
    <property type="match status" value="1"/>
</dbReference>
<protein>
    <recommendedName>
        <fullName evidence="3">EF-hand domain-containing protein</fullName>
    </recommendedName>
</protein>
<proteinExistence type="predicted"/>
<evidence type="ECO:0000313" key="4">
    <source>
        <dbReference type="EMBL" id="CAE7734726.1"/>
    </source>
</evidence>
<evidence type="ECO:0000313" key="5">
    <source>
        <dbReference type="Proteomes" id="UP000649617"/>
    </source>
</evidence>
<dbReference type="OrthoDB" id="409739at2759"/>
<dbReference type="GO" id="GO:0005509">
    <property type="term" value="F:calcium ion binding"/>
    <property type="evidence" value="ECO:0007669"/>
    <property type="project" value="InterPro"/>
</dbReference>
<feature type="domain" description="EF-hand" evidence="3">
    <location>
        <begin position="68"/>
        <end position="103"/>
    </location>
</feature>
<dbReference type="SMART" id="SM00054">
    <property type="entry name" value="EFh"/>
    <property type="match status" value="4"/>
</dbReference>
<name>A0A812XGM0_SYMPI</name>
<dbReference type="Pfam" id="PF13499">
    <property type="entry name" value="EF-hand_7"/>
    <property type="match status" value="1"/>
</dbReference>
<gene>
    <name evidence="4" type="ORF">SPIL2461_LOCUS21113</name>
</gene>